<dbReference type="InterPro" id="IPR029033">
    <property type="entry name" value="His_PPase_superfam"/>
</dbReference>
<dbReference type="HOGENOM" id="CLU_449325_0_0_1"/>
<dbReference type="eggNOG" id="ENOG502STR6">
    <property type="taxonomic scope" value="Eukaryota"/>
</dbReference>
<dbReference type="KEGG" id="olu:OSTLU_19140"/>
<dbReference type="EMBL" id="CP000600">
    <property type="protein sequence ID" value="ABP01090.1"/>
    <property type="molecule type" value="Genomic_DNA"/>
</dbReference>
<dbReference type="SUPFAM" id="SSF53254">
    <property type="entry name" value="Phosphoglycerate mutase-like"/>
    <property type="match status" value="1"/>
</dbReference>
<name>A4SBH0_OSTLU</name>
<dbReference type="OrthoDB" id="428841at2759"/>
<sequence>MKSSWDGLRRSFIERTHALNDALSRTAIADGDDANTTRASASSDDDGTTTRDDDDEGRRATTPGALLKRALRRGTKRATPTRETGRYADADDAAEDATRRRTTAATVTRGTTRGTTANRVFVAMRVIGGDGACRGRRAQTMSRSTRTRAPVWNTTRDLRCEARFGDALCVDLYAGDGARGVERATLIARGQVSVQHALANEGAEVAVPMYDKLERATSPATVHVALRTRDLAETRASKRIFYVRHGESKWNEAQRDINIANMMRFDHPLTLFGVQQAQALGGRAAVACSQAQAGVLVHANVTSTSPPTMSPPSSPSSPKSRSPSLMVAENEGSELCESYGRCTTCYVSPLTRAVQTACFMLQSHPLTVQGVMRQVCLQSIREIKGVGGLDTVGIEQGDGVLDRAKKKLAEIVNDQAASRLGAGMAFDPNDAIGQWWTSETDSDNAQDVEARIYDFLETMRLHDADDAVIVVGHSLFLQQLVAKIIPKADDGAGISGSGATRVSPDPFDAFKASKDPFTPAPATTSSDPFAVPQRSTVGPDDIPFVPSTLAAAPKAARIENSHNKGKVFEKLINQKLCNAGCVALDVTFDAYGRATLENASLLFGSKFV</sequence>
<dbReference type="SMART" id="SM00855">
    <property type="entry name" value="PGAM"/>
    <property type="match status" value="1"/>
</dbReference>
<feature type="region of interest" description="Disordered" evidence="2">
    <location>
        <begin position="31"/>
        <end position="109"/>
    </location>
</feature>
<reference evidence="3 4" key="1">
    <citation type="journal article" date="2007" name="Proc. Natl. Acad. Sci. U.S.A.">
        <title>The tiny eukaryote Ostreococcus provides genomic insights into the paradox of plankton speciation.</title>
        <authorList>
            <person name="Palenik B."/>
            <person name="Grimwood J."/>
            <person name="Aerts A."/>
            <person name="Rouze P."/>
            <person name="Salamov A."/>
            <person name="Putnam N."/>
            <person name="Dupont C."/>
            <person name="Jorgensen R."/>
            <person name="Derelle E."/>
            <person name="Rombauts S."/>
            <person name="Zhou K."/>
            <person name="Otillar R."/>
            <person name="Merchant S.S."/>
            <person name="Podell S."/>
            <person name="Gaasterland T."/>
            <person name="Napoli C."/>
            <person name="Gendler K."/>
            <person name="Manuell A."/>
            <person name="Tai V."/>
            <person name="Vallon O."/>
            <person name="Piganeau G."/>
            <person name="Jancek S."/>
            <person name="Heijde M."/>
            <person name="Jabbari K."/>
            <person name="Bowler C."/>
            <person name="Lohr M."/>
            <person name="Robbens S."/>
            <person name="Werner G."/>
            <person name="Dubchak I."/>
            <person name="Pazour G.J."/>
            <person name="Ren Q."/>
            <person name="Paulsen I."/>
            <person name="Delwiche C."/>
            <person name="Schmutz J."/>
            <person name="Rokhsar D."/>
            <person name="Van de Peer Y."/>
            <person name="Moreau H."/>
            <person name="Grigoriev I.V."/>
        </authorList>
    </citation>
    <scope>NUCLEOTIDE SEQUENCE [LARGE SCALE GENOMIC DNA]</scope>
    <source>
        <strain evidence="3 4">CCE9901</strain>
    </source>
</reference>
<dbReference type="GeneID" id="5006675"/>
<gene>
    <name evidence="3" type="ORF">OSTLU_19140</name>
</gene>
<dbReference type="InterPro" id="IPR013078">
    <property type="entry name" value="His_Pase_superF_clade-1"/>
</dbReference>
<dbReference type="Proteomes" id="UP000001568">
    <property type="component" value="Chromosome 20"/>
</dbReference>
<evidence type="ECO:0000256" key="1">
    <source>
        <dbReference type="ARBA" id="ARBA00038362"/>
    </source>
</evidence>
<proteinExistence type="inferred from homology"/>
<evidence type="ECO:0000313" key="3">
    <source>
        <dbReference type="EMBL" id="ABP01090.1"/>
    </source>
</evidence>
<evidence type="ECO:0000256" key="2">
    <source>
        <dbReference type="SAM" id="MobiDB-lite"/>
    </source>
</evidence>
<dbReference type="PANTHER" id="PTHR48100">
    <property type="entry name" value="BROAD-SPECIFICITY PHOSPHATASE YOR283W-RELATED"/>
    <property type="match status" value="1"/>
</dbReference>
<comment type="similarity">
    <text evidence="1">Belongs to the phosphoglycerate mutase family.</text>
</comment>
<protein>
    <submittedName>
        <fullName evidence="3">Uncharacterized protein</fullName>
    </submittedName>
</protein>
<dbReference type="RefSeq" id="XP_001422773.1">
    <property type="nucleotide sequence ID" value="XM_001422736.1"/>
</dbReference>
<dbReference type="Gramene" id="ABP01090">
    <property type="protein sequence ID" value="ABP01090"/>
    <property type="gene ID" value="OSTLU_19140"/>
</dbReference>
<dbReference type="GO" id="GO:0016791">
    <property type="term" value="F:phosphatase activity"/>
    <property type="evidence" value="ECO:0007669"/>
    <property type="project" value="TreeGrafter"/>
</dbReference>
<evidence type="ECO:0000313" key="4">
    <source>
        <dbReference type="Proteomes" id="UP000001568"/>
    </source>
</evidence>
<dbReference type="AlphaFoldDB" id="A4SBH0"/>
<accession>A4SBH0</accession>
<dbReference type="OMA" id="QWWTSET"/>
<organism evidence="3 4">
    <name type="scientific">Ostreococcus lucimarinus (strain CCE9901)</name>
    <dbReference type="NCBI Taxonomy" id="436017"/>
    <lineage>
        <taxon>Eukaryota</taxon>
        <taxon>Viridiplantae</taxon>
        <taxon>Chlorophyta</taxon>
        <taxon>Mamiellophyceae</taxon>
        <taxon>Mamiellales</taxon>
        <taxon>Bathycoccaceae</taxon>
        <taxon>Ostreococcus</taxon>
    </lineage>
</organism>
<keyword evidence="4" id="KW-1185">Reference proteome</keyword>
<dbReference type="InterPro" id="IPR050275">
    <property type="entry name" value="PGM_Phosphatase"/>
</dbReference>
<dbReference type="Gene3D" id="3.40.50.1240">
    <property type="entry name" value="Phosphoglycerate mutase-like"/>
    <property type="match status" value="1"/>
</dbReference>
<feature type="compositionally biased region" description="Basic and acidic residues" evidence="2">
    <location>
        <begin position="48"/>
        <end position="59"/>
    </location>
</feature>
<feature type="region of interest" description="Disordered" evidence="2">
    <location>
        <begin position="302"/>
        <end position="326"/>
    </location>
</feature>